<proteinExistence type="predicted"/>
<feature type="compositionally biased region" description="Basic and acidic residues" evidence="1">
    <location>
        <begin position="559"/>
        <end position="569"/>
    </location>
</feature>
<dbReference type="PROSITE" id="PS50086">
    <property type="entry name" value="TBC_RABGAP"/>
    <property type="match status" value="1"/>
</dbReference>
<feature type="compositionally biased region" description="Basic residues" evidence="1">
    <location>
        <begin position="27"/>
        <end position="40"/>
    </location>
</feature>
<feature type="domain" description="Rab-GAP TBC" evidence="2">
    <location>
        <begin position="762"/>
        <end position="951"/>
    </location>
</feature>
<dbReference type="InterPro" id="IPR050302">
    <property type="entry name" value="Rab_GAP_TBC_domain"/>
</dbReference>
<dbReference type="OrthoDB" id="294251at2759"/>
<reference evidence="3 4" key="1">
    <citation type="submission" date="2018-01" db="EMBL/GenBank/DDBJ databases">
        <title>Harnessing the power of phylogenomics to disentangle the directionality and signatures of interkingdom host jumping in the parasitic fungal genus Tolypocladium.</title>
        <authorList>
            <person name="Quandt C.A."/>
            <person name="Patterson W."/>
            <person name="Spatafora J.W."/>
        </authorList>
    </citation>
    <scope>NUCLEOTIDE SEQUENCE [LARGE SCALE GENOMIC DNA]</scope>
    <source>
        <strain evidence="3 4">NRBC 100945</strain>
    </source>
</reference>
<sequence length="1068" mass="115307">MDAFCEAGPASQPLERSVSQQSAASARSHRSAIRASRNRRLLSQPSSSASSIAPSDKSLTSFPSFSPEAPGLERFNHGGNDDGDQRLKTATQESDNGRRSRTTSGRGLSIVDSLTGRGSARDALFEDAPLRQSIPGALHQADDEHIGRLVARHGAVALVRQIAEDLAQRDSQISALRRRADERERALRKIIRECGLSNLDLETRLRTVENDLRANDKIQGSESGGLSDLMSDAMRDTMAATVYGVTDRAASTIRAGSASTSANADAGNRGTMRAWKDYIWGSGTAKRAGHTSSVNGDGIHQTTVVRSHSSMDRRPTLQEDLFSPPPEAGSKSVRSASRASSIHSGNLAERKSSVSLASLALRLVAGSASATRDAEARGRAVSTSGRAESARAGSAASATTVQSTRAVSVAGGPKALMAMRRATPAPQAPPASAKSQAQELWGNMAGSPPSLTSARQESCGPVEMDAILPAESQPPTLTRIYNNYATSEFLTDRFGFIYDQRRKKRQREAAQMAQHMQKGSRTEMLMNGRSGISPNLLEEAPSPKWSTSSDGRPGSPNSLEERAAEEGKPKRWQDYLKIATFPTELLSHTPGMSASALEVLEGTGSQQGASDSREGEPAKPPGITPTGAGLVPLATSTTTAMDSEATQPSDADSTVGTLVKEDAEPVRLLLEQLSEVHDSLQRDKTVKWNDFLRKVRAERRREGEAAVAAAAAVAEARYETPAMILPETRVAGGEIIGISGLGNKGKVGRAKWNEFKGLVLGGIPVAYRAKVWSECSGANGLRDPGHYEDLVAQSGDEDDPAVVSQIRMDIHRTLTDNIFFRNGPGVQKLSEVLLAYSRRNREVGYCQGMNLIAANLLLIMPSAEDAFWILTSIVESILPQGYYDHSLMSSRADQQVLRQYVSTVLPKLSAHLDSLSIELEALTFQWFLSVFTDCLCAEALFRVWDVVLCTNDGSTFLFQVALALLKLNETNLLQCDTPAGVYTYINHQMTEHAISIDGLMQASEGLRRVVRREEVEPRRDKAIRAEKDMLAERDGNSKKKRHGKGKATAEHDEGSEQLSAAEPRPMQT</sequence>
<dbReference type="Gene3D" id="1.10.8.270">
    <property type="entry name" value="putative rabgap domain of human tbc1 domain family member 14 like domains"/>
    <property type="match status" value="1"/>
</dbReference>
<dbReference type="GO" id="GO:0005096">
    <property type="term" value="F:GTPase activator activity"/>
    <property type="evidence" value="ECO:0007669"/>
    <property type="project" value="TreeGrafter"/>
</dbReference>
<dbReference type="FunFam" id="1.10.472.80:FF:000046">
    <property type="entry name" value="TBC domain-containing protein"/>
    <property type="match status" value="1"/>
</dbReference>
<dbReference type="SMART" id="SM00164">
    <property type="entry name" value="TBC"/>
    <property type="match status" value="1"/>
</dbReference>
<feature type="region of interest" description="Disordered" evidence="1">
    <location>
        <begin position="421"/>
        <end position="459"/>
    </location>
</feature>
<protein>
    <submittedName>
        <fullName evidence="3">TBC domain protein</fullName>
    </submittedName>
</protein>
<feature type="compositionally biased region" description="Basic and acidic residues" evidence="1">
    <location>
        <begin position="74"/>
        <end position="87"/>
    </location>
</feature>
<dbReference type="PANTHER" id="PTHR47219">
    <property type="entry name" value="RAB GTPASE-ACTIVATING PROTEIN 1-LIKE"/>
    <property type="match status" value="1"/>
</dbReference>
<keyword evidence="4" id="KW-1185">Reference proteome</keyword>
<gene>
    <name evidence="3" type="ORF">TPAR_07317</name>
</gene>
<feature type="compositionally biased region" description="Low complexity" evidence="1">
    <location>
        <begin position="330"/>
        <end position="344"/>
    </location>
</feature>
<feature type="compositionally biased region" description="Low complexity" evidence="1">
    <location>
        <begin position="16"/>
        <end position="26"/>
    </location>
</feature>
<dbReference type="InterPro" id="IPR035969">
    <property type="entry name" value="Rab-GAP_TBC_sf"/>
</dbReference>
<dbReference type="PANTHER" id="PTHR47219:SF20">
    <property type="entry name" value="TBC1 DOMAIN FAMILY MEMBER 2B"/>
    <property type="match status" value="1"/>
</dbReference>
<feature type="region of interest" description="Disordered" evidence="1">
    <location>
        <begin position="367"/>
        <end position="401"/>
    </location>
</feature>
<feature type="compositionally biased region" description="Polar residues" evidence="1">
    <location>
        <begin position="544"/>
        <end position="558"/>
    </location>
</feature>
<dbReference type="EMBL" id="PKSG01000844">
    <property type="protein sequence ID" value="POR32485.1"/>
    <property type="molecule type" value="Genomic_DNA"/>
</dbReference>
<evidence type="ECO:0000259" key="2">
    <source>
        <dbReference type="PROSITE" id="PS50086"/>
    </source>
</evidence>
<dbReference type="AlphaFoldDB" id="A0A2S4KQP1"/>
<evidence type="ECO:0000313" key="4">
    <source>
        <dbReference type="Proteomes" id="UP000237481"/>
    </source>
</evidence>
<evidence type="ECO:0000256" key="1">
    <source>
        <dbReference type="SAM" id="MobiDB-lite"/>
    </source>
</evidence>
<dbReference type="STRING" id="94208.A0A2S4KQP1"/>
<dbReference type="Pfam" id="PF00566">
    <property type="entry name" value="RabGAP-TBC"/>
    <property type="match status" value="1"/>
</dbReference>
<name>A0A2S4KQP1_9HYPO</name>
<feature type="compositionally biased region" description="Low complexity" evidence="1">
    <location>
        <begin position="43"/>
        <end position="58"/>
    </location>
</feature>
<dbReference type="FunFam" id="1.10.8.270:FF:000026">
    <property type="entry name" value="TBC (Tre-2/Bub2/Cdc16) domain family"/>
    <property type="match status" value="1"/>
</dbReference>
<feature type="compositionally biased region" description="Basic and acidic residues" evidence="1">
    <location>
        <begin position="1017"/>
        <end position="1037"/>
    </location>
</feature>
<dbReference type="SUPFAM" id="SSF47923">
    <property type="entry name" value="Ypt/Rab-GAP domain of gyp1p"/>
    <property type="match status" value="2"/>
</dbReference>
<feature type="region of interest" description="Disordered" evidence="1">
    <location>
        <begin position="1017"/>
        <end position="1068"/>
    </location>
</feature>
<dbReference type="GO" id="GO:0031267">
    <property type="term" value="F:small GTPase binding"/>
    <property type="evidence" value="ECO:0007669"/>
    <property type="project" value="TreeGrafter"/>
</dbReference>
<organism evidence="3 4">
    <name type="scientific">Tolypocladium paradoxum</name>
    <dbReference type="NCBI Taxonomy" id="94208"/>
    <lineage>
        <taxon>Eukaryota</taxon>
        <taxon>Fungi</taxon>
        <taxon>Dikarya</taxon>
        <taxon>Ascomycota</taxon>
        <taxon>Pezizomycotina</taxon>
        <taxon>Sordariomycetes</taxon>
        <taxon>Hypocreomycetidae</taxon>
        <taxon>Hypocreales</taxon>
        <taxon>Ophiocordycipitaceae</taxon>
        <taxon>Tolypocladium</taxon>
    </lineage>
</organism>
<feature type="region of interest" description="Disordered" evidence="1">
    <location>
        <begin position="510"/>
        <end position="569"/>
    </location>
</feature>
<feature type="region of interest" description="Disordered" evidence="1">
    <location>
        <begin position="305"/>
        <end position="349"/>
    </location>
</feature>
<feature type="region of interest" description="Disordered" evidence="1">
    <location>
        <begin position="601"/>
        <end position="631"/>
    </location>
</feature>
<feature type="region of interest" description="Disordered" evidence="1">
    <location>
        <begin position="1"/>
        <end position="113"/>
    </location>
</feature>
<feature type="compositionally biased region" description="Low complexity" evidence="1">
    <location>
        <begin position="421"/>
        <end position="437"/>
    </location>
</feature>
<evidence type="ECO:0000313" key="3">
    <source>
        <dbReference type="EMBL" id="POR32485.1"/>
    </source>
</evidence>
<accession>A0A2S4KQP1</accession>
<dbReference type="Gene3D" id="1.10.472.80">
    <property type="entry name" value="Ypt/Rab-GAP domain of gyp1p, domain 3"/>
    <property type="match status" value="1"/>
</dbReference>
<dbReference type="Proteomes" id="UP000237481">
    <property type="component" value="Unassembled WGS sequence"/>
</dbReference>
<dbReference type="InterPro" id="IPR000195">
    <property type="entry name" value="Rab-GAP-TBC_dom"/>
</dbReference>
<comment type="caution">
    <text evidence="3">The sequence shown here is derived from an EMBL/GenBank/DDBJ whole genome shotgun (WGS) entry which is preliminary data.</text>
</comment>
<feature type="compositionally biased region" description="Low complexity" evidence="1">
    <location>
        <begin position="382"/>
        <end position="400"/>
    </location>
</feature>